<gene>
    <name evidence="1" type="ORF">FOF52_05690</name>
</gene>
<keyword evidence="2" id="KW-1185">Reference proteome</keyword>
<dbReference type="Proteomes" id="UP000832041">
    <property type="component" value="Chromosome"/>
</dbReference>
<dbReference type="PANTHER" id="PTHR36439:SF1">
    <property type="entry name" value="DUF1697 DOMAIN-CONTAINING PROTEIN"/>
    <property type="match status" value="1"/>
</dbReference>
<dbReference type="InterPro" id="IPR012545">
    <property type="entry name" value="DUF1697"/>
</dbReference>
<proteinExistence type="predicted"/>
<dbReference type="SUPFAM" id="SSF160379">
    <property type="entry name" value="SP0830-like"/>
    <property type="match status" value="1"/>
</dbReference>
<organism evidence="1 2">
    <name type="scientific">Thermobifida alba</name>
    <name type="common">Thermomonospora alba</name>
    <dbReference type="NCBI Taxonomy" id="53522"/>
    <lineage>
        <taxon>Bacteria</taxon>
        <taxon>Bacillati</taxon>
        <taxon>Actinomycetota</taxon>
        <taxon>Actinomycetes</taxon>
        <taxon>Streptosporangiales</taxon>
        <taxon>Nocardiopsidaceae</taxon>
        <taxon>Thermobifida</taxon>
    </lineage>
</organism>
<dbReference type="PANTHER" id="PTHR36439">
    <property type="entry name" value="BLL4334 PROTEIN"/>
    <property type="match status" value="1"/>
</dbReference>
<dbReference type="RefSeq" id="WP_248592789.1">
    <property type="nucleotide sequence ID" value="NZ_BAABEB010000012.1"/>
</dbReference>
<dbReference type="PIRSF" id="PIRSF008502">
    <property type="entry name" value="UCP008502"/>
    <property type="match status" value="1"/>
</dbReference>
<dbReference type="Pfam" id="PF08002">
    <property type="entry name" value="DUF1697"/>
    <property type="match status" value="1"/>
</dbReference>
<accession>A0ABY4L219</accession>
<evidence type="ECO:0000313" key="1">
    <source>
        <dbReference type="EMBL" id="UPT20528.1"/>
    </source>
</evidence>
<dbReference type="EMBL" id="CP051627">
    <property type="protein sequence ID" value="UPT20528.1"/>
    <property type="molecule type" value="Genomic_DNA"/>
</dbReference>
<protein>
    <submittedName>
        <fullName evidence="1">DUF1697 domain-containing protein</fullName>
    </submittedName>
</protein>
<reference evidence="1 2" key="1">
    <citation type="submission" date="2020-04" db="EMBL/GenBank/DDBJ databases">
        <title>Thermobifida alba genome sequencing and assembly.</title>
        <authorList>
            <person name="Luzics S."/>
            <person name="Horvath B."/>
            <person name="Nagy I."/>
            <person name="Toth A."/>
            <person name="Nagy I."/>
            <person name="Kukolya J."/>
        </authorList>
    </citation>
    <scope>NUCLEOTIDE SEQUENCE [LARGE SCALE GENOMIC DNA]</scope>
    <source>
        <strain evidence="1 2">DSM 43795</strain>
    </source>
</reference>
<name>A0ABY4L219_THEAE</name>
<dbReference type="Gene3D" id="3.30.70.1280">
    <property type="entry name" value="SP0830-like domains"/>
    <property type="match status" value="1"/>
</dbReference>
<evidence type="ECO:0000313" key="2">
    <source>
        <dbReference type="Proteomes" id="UP000832041"/>
    </source>
</evidence>
<sequence length="176" mass="19331">MTRYAALLRAVNVAGRRMRMADLRALLSGLGYGAAATLLQSGNAVFTAPEQPEEHVAADIERRVAAEFGLRVTVVVRTAADLARTVDALPFPERDPARCAVVFPAGPLDRERLASVRPEAFAPEELAVGQRELYLYLPDGLGRARLPRLLERRLAVACTVRNWSTTVRLRRLAEEG</sequence>